<dbReference type="InterPro" id="IPR025962">
    <property type="entry name" value="SdpI/YhfL"/>
</dbReference>
<sequence length="111" mass="12999">MEIAPIIVNIVIAISVMFLSYLYKKYYPKKINGNMGYRTRRSMISEKNWLLANGYYSRLVFNYTRLLPVVQVVLYMVFGPYIALAGFLALWIVVLFWGIYKTERVLKREGG</sequence>
<organism evidence="2 3">
    <name type="scientific">Echinicola soli</name>
    <dbReference type="NCBI Taxonomy" id="2591634"/>
    <lineage>
        <taxon>Bacteria</taxon>
        <taxon>Pseudomonadati</taxon>
        <taxon>Bacteroidota</taxon>
        <taxon>Cytophagia</taxon>
        <taxon>Cytophagales</taxon>
        <taxon>Cyclobacteriaceae</taxon>
        <taxon>Echinicola</taxon>
    </lineage>
</organism>
<evidence type="ECO:0000313" key="2">
    <source>
        <dbReference type="EMBL" id="QDH78001.1"/>
    </source>
</evidence>
<evidence type="ECO:0000313" key="3">
    <source>
        <dbReference type="Proteomes" id="UP000316614"/>
    </source>
</evidence>
<dbReference type="EMBL" id="CP041253">
    <property type="protein sequence ID" value="QDH78001.1"/>
    <property type="molecule type" value="Genomic_DNA"/>
</dbReference>
<keyword evidence="3" id="KW-1185">Reference proteome</keyword>
<dbReference type="Proteomes" id="UP000316614">
    <property type="component" value="Chromosome"/>
</dbReference>
<evidence type="ECO:0008006" key="4">
    <source>
        <dbReference type="Google" id="ProtNLM"/>
    </source>
</evidence>
<evidence type="ECO:0000256" key="1">
    <source>
        <dbReference type="SAM" id="Phobius"/>
    </source>
</evidence>
<keyword evidence="1" id="KW-0472">Membrane</keyword>
<accession>A0A514CDU3</accession>
<protein>
    <recommendedName>
        <fullName evidence="4">SdpI family protein</fullName>
    </recommendedName>
</protein>
<reference evidence="2 3" key="1">
    <citation type="submission" date="2019-06" db="EMBL/GenBank/DDBJ databases">
        <title>Echinicola alkalisoli sp. nov. isolated from saline soil.</title>
        <authorList>
            <person name="Sun J.-Q."/>
            <person name="Xu L."/>
        </authorList>
    </citation>
    <scope>NUCLEOTIDE SEQUENCE [LARGE SCALE GENOMIC DNA]</scope>
    <source>
        <strain evidence="2 3">LN3S3</strain>
    </source>
</reference>
<feature type="transmembrane region" description="Helical" evidence="1">
    <location>
        <begin position="6"/>
        <end position="23"/>
    </location>
</feature>
<name>A0A514CDU3_9BACT</name>
<keyword evidence="1" id="KW-1133">Transmembrane helix</keyword>
<dbReference type="RefSeq" id="WP_141613264.1">
    <property type="nucleotide sequence ID" value="NZ_CP041253.1"/>
</dbReference>
<dbReference type="KEGG" id="echi:FKX85_02695"/>
<dbReference type="Pfam" id="PF13630">
    <property type="entry name" value="SdpI"/>
    <property type="match status" value="1"/>
</dbReference>
<gene>
    <name evidence="2" type="ORF">FKX85_02695</name>
</gene>
<keyword evidence="1" id="KW-0812">Transmembrane</keyword>
<feature type="transmembrane region" description="Helical" evidence="1">
    <location>
        <begin position="44"/>
        <end position="61"/>
    </location>
</feature>
<feature type="transmembrane region" description="Helical" evidence="1">
    <location>
        <begin position="73"/>
        <end position="100"/>
    </location>
</feature>
<proteinExistence type="predicted"/>
<dbReference type="OrthoDB" id="3173919at2"/>
<dbReference type="AlphaFoldDB" id="A0A514CDU3"/>